<sequence>MFRLLSFCPAGFRKGGQRIRTDGSRNSPAP</sequence>
<dbReference type="AlphaFoldDB" id="A6HQQ4"/>
<evidence type="ECO:0000313" key="2">
    <source>
        <dbReference type="Proteomes" id="UP000234681"/>
    </source>
</evidence>
<accession>A6HQQ4</accession>
<gene>
    <name evidence="1" type="ORF">rCG_59943</name>
</gene>
<organism evidence="1 2">
    <name type="scientific">Rattus norvegicus</name>
    <name type="common">Rat</name>
    <dbReference type="NCBI Taxonomy" id="10116"/>
    <lineage>
        <taxon>Eukaryota</taxon>
        <taxon>Metazoa</taxon>
        <taxon>Chordata</taxon>
        <taxon>Craniata</taxon>
        <taxon>Vertebrata</taxon>
        <taxon>Euteleostomi</taxon>
        <taxon>Mammalia</taxon>
        <taxon>Eutheria</taxon>
        <taxon>Euarchontoglires</taxon>
        <taxon>Glires</taxon>
        <taxon>Rodentia</taxon>
        <taxon>Myomorpha</taxon>
        <taxon>Muroidea</taxon>
        <taxon>Muridae</taxon>
        <taxon>Murinae</taxon>
        <taxon>Rattus</taxon>
    </lineage>
</organism>
<dbReference type="Proteomes" id="UP000234681">
    <property type="component" value="Chromosome 7"/>
</dbReference>
<proteinExistence type="predicted"/>
<reference evidence="1 2" key="1">
    <citation type="submission" date="2005-09" db="EMBL/GenBank/DDBJ databases">
        <authorList>
            <person name="Mural R.J."/>
            <person name="Li P.W."/>
            <person name="Adams M.D."/>
            <person name="Amanatides P.G."/>
            <person name="Baden-Tillson H."/>
            <person name="Barnstead M."/>
            <person name="Chin S.H."/>
            <person name="Dew I."/>
            <person name="Evans C.A."/>
            <person name="Ferriera S."/>
            <person name="Flanigan M."/>
            <person name="Fosler C."/>
            <person name="Glodek A."/>
            <person name="Gu Z."/>
            <person name="Holt R.A."/>
            <person name="Jennings D."/>
            <person name="Kraft C.L."/>
            <person name="Lu F."/>
            <person name="Nguyen T."/>
            <person name="Nusskern D.R."/>
            <person name="Pfannkoch C.M."/>
            <person name="Sitter C."/>
            <person name="Sutton G.G."/>
            <person name="Venter J.C."/>
            <person name="Wang Z."/>
            <person name="Woodage T."/>
            <person name="Zheng X.H."/>
            <person name="Zhong F."/>
        </authorList>
    </citation>
    <scope>NUCLEOTIDE SEQUENCE [LARGE SCALE GENOMIC DNA]</scope>
    <source>
        <strain>BN</strain>
        <strain evidence="2">Sprague-Dawley</strain>
    </source>
</reference>
<dbReference type="EMBL" id="CH473950">
    <property type="protein sequence ID" value="EDM16518.1"/>
    <property type="molecule type" value="Genomic_DNA"/>
</dbReference>
<name>A6HQQ4_RAT</name>
<evidence type="ECO:0000313" key="1">
    <source>
        <dbReference type="EMBL" id="EDM16518.1"/>
    </source>
</evidence>
<protein>
    <submittedName>
        <fullName evidence="1">RCG59943</fullName>
    </submittedName>
</protein>